<gene>
    <name evidence="3" type="ORF">HKBW3S34_02338</name>
    <name evidence="4" type="ORF">HKBW3S47_02293</name>
</gene>
<name>A0A6V8PGM9_9ACTN</name>
<sequence>MGITEFHGSLAIRVEKDIDFGICPHCGVLSQQVNDRHVHEVIDRPVFEPGMSLQIVKRRWKCINDFCCAVTFTEEVGGLPRGCKHTVLFQKYLYQLSRHITLSGVKRHLAEAYRCPVSVVSVCRVAQNHLTEKINLPTNVETEYIGLDEFSKGKGHDYAVVLVDLVERKVIDVAPGGKTKKAAREVLAKINPQGVKACAIDMWQPFYNACREVIPQATVVIDRFHVGKTVNEALDKVRRRVRTDLKSKEKKEALFKYRNLFWLGTETLTEKQERRLWNILSWDEGLCRAYELKEGKLSVNPVATRKCGVPGG</sequence>
<dbReference type="Pfam" id="PF01610">
    <property type="entry name" value="DDE_Tnp_ISL3"/>
    <property type="match status" value="1"/>
</dbReference>
<evidence type="ECO:0000259" key="1">
    <source>
        <dbReference type="Pfam" id="PF01610"/>
    </source>
</evidence>
<keyword evidence="6" id="KW-1185">Reference proteome</keyword>
<evidence type="ECO:0000313" key="6">
    <source>
        <dbReference type="Proteomes" id="UP000588083"/>
    </source>
</evidence>
<evidence type="ECO:0000259" key="2">
    <source>
        <dbReference type="Pfam" id="PF14690"/>
    </source>
</evidence>
<dbReference type="Proteomes" id="UP000569018">
    <property type="component" value="Unassembled WGS sequence"/>
</dbReference>
<dbReference type="NCBIfam" id="NF033550">
    <property type="entry name" value="transpos_ISL3"/>
    <property type="match status" value="1"/>
</dbReference>
<reference evidence="5 6" key="1">
    <citation type="journal article" date="2020" name="Front. Microbiol.">
        <title>Single-cell genomics of novel Actinobacteria with the Wood-Ljungdahl pathway discovered in a serpentinizing system.</title>
        <authorList>
            <person name="Merino N."/>
            <person name="Kawai M."/>
            <person name="Boyd E.S."/>
            <person name="Colman D.R."/>
            <person name="McGlynn S.E."/>
            <person name="Nealson K.H."/>
            <person name="Kurokawa K."/>
            <person name="Hongoh Y."/>
        </authorList>
    </citation>
    <scope>NUCLEOTIDE SEQUENCE [LARGE SCALE GENOMIC DNA]</scope>
    <source>
        <strain evidence="3 6">S34</strain>
        <strain evidence="4 5">S47</strain>
    </source>
</reference>
<accession>A0A6V8PGM9</accession>
<feature type="non-terminal residue" evidence="3">
    <location>
        <position position="312"/>
    </location>
</feature>
<evidence type="ECO:0000313" key="4">
    <source>
        <dbReference type="EMBL" id="GFP40596.1"/>
    </source>
</evidence>
<dbReference type="Pfam" id="PF14690">
    <property type="entry name" value="Zn_ribbon_ISL3"/>
    <property type="match status" value="1"/>
</dbReference>
<dbReference type="AlphaFoldDB" id="A0A6V8PGM9"/>
<dbReference type="RefSeq" id="WP_176236398.1">
    <property type="nucleotide sequence ID" value="NZ_BLRZ01000314.1"/>
</dbReference>
<dbReference type="PANTHER" id="PTHR33498">
    <property type="entry name" value="TRANSPOSASE FOR INSERTION SEQUENCE ELEMENT IS1557"/>
    <property type="match status" value="1"/>
</dbReference>
<organism evidence="3 6">
    <name type="scientific">Candidatus Hakubella thermalkaliphila</name>
    <dbReference type="NCBI Taxonomy" id="2754717"/>
    <lineage>
        <taxon>Bacteria</taxon>
        <taxon>Bacillati</taxon>
        <taxon>Actinomycetota</taxon>
        <taxon>Actinomycetota incertae sedis</taxon>
        <taxon>Candidatus Hakubellales</taxon>
        <taxon>Candidatus Hakubellaceae</taxon>
        <taxon>Candidatus Hakubella</taxon>
    </lineage>
</organism>
<dbReference type="EMBL" id="BLSD01000333">
    <property type="protein sequence ID" value="GFP40596.1"/>
    <property type="molecule type" value="Genomic_DNA"/>
</dbReference>
<proteinExistence type="predicted"/>
<feature type="domain" description="Transposase IS204/IS1001/IS1096/IS1165 zinc-finger" evidence="2">
    <location>
        <begin position="21"/>
        <end position="62"/>
    </location>
</feature>
<dbReference type="PANTHER" id="PTHR33498:SF1">
    <property type="entry name" value="TRANSPOSASE FOR INSERTION SEQUENCE ELEMENT IS1557"/>
    <property type="match status" value="1"/>
</dbReference>
<protein>
    <recommendedName>
        <fullName evidence="7">Transposase</fullName>
    </recommendedName>
</protein>
<dbReference type="InterPro" id="IPR002560">
    <property type="entry name" value="Transposase_DDE"/>
</dbReference>
<dbReference type="InterPro" id="IPR047951">
    <property type="entry name" value="Transpos_ISL3"/>
</dbReference>
<dbReference type="EMBL" id="BLRZ01000314">
    <property type="protein sequence ID" value="GFP31418.1"/>
    <property type="molecule type" value="Genomic_DNA"/>
</dbReference>
<evidence type="ECO:0008006" key="7">
    <source>
        <dbReference type="Google" id="ProtNLM"/>
    </source>
</evidence>
<evidence type="ECO:0000313" key="5">
    <source>
        <dbReference type="Proteomes" id="UP000569018"/>
    </source>
</evidence>
<feature type="domain" description="Transposase IS204/IS1001/IS1096/IS1165 DDE" evidence="1">
    <location>
        <begin position="145"/>
        <end position="295"/>
    </location>
</feature>
<dbReference type="InterPro" id="IPR029261">
    <property type="entry name" value="Transposase_Znf"/>
</dbReference>
<comment type="caution">
    <text evidence="3">The sequence shown here is derived from an EMBL/GenBank/DDBJ whole genome shotgun (WGS) entry which is preliminary data.</text>
</comment>
<dbReference type="Proteomes" id="UP000588083">
    <property type="component" value="Unassembled WGS sequence"/>
</dbReference>
<evidence type="ECO:0000313" key="3">
    <source>
        <dbReference type="EMBL" id="GFP31418.1"/>
    </source>
</evidence>